<dbReference type="WormBase" id="C54E10.6">
    <property type="protein sequence ID" value="CE15734"/>
    <property type="gene ID" value="WBGene00008310"/>
</dbReference>
<dbReference type="Proteomes" id="UP000001940">
    <property type="component" value="Chromosome V"/>
</dbReference>
<dbReference type="GeneID" id="180228"/>
<evidence type="ECO:0000313" key="2">
    <source>
        <dbReference type="EMBL" id="CAB03999.1"/>
    </source>
</evidence>
<reference evidence="2 3" key="1">
    <citation type="journal article" date="1998" name="Science">
        <title>Genome sequence of the nematode C. elegans: a platform for investigating biology.</title>
        <authorList>
            <consortium name="The C. elegans sequencing consortium"/>
            <person name="Sulson J.E."/>
            <person name="Waterston R."/>
        </authorList>
    </citation>
    <scope>NUCLEOTIDE SEQUENCE [LARGE SCALE GENOMIC DNA]</scope>
    <source>
        <strain evidence="2 3">Bristol N2</strain>
    </source>
</reference>
<feature type="compositionally biased region" description="Basic and acidic residues" evidence="1">
    <location>
        <begin position="22"/>
        <end position="57"/>
    </location>
</feature>
<feature type="compositionally biased region" description="Basic and acidic residues" evidence="1">
    <location>
        <begin position="1"/>
        <end position="13"/>
    </location>
</feature>
<dbReference type="AGR" id="WB:WBGene00008310"/>
<name>O45316_CAEEL</name>
<dbReference type="PeptideAtlas" id="O45316"/>
<proteinExistence type="evidence at protein level"/>
<sequence length="112" mass="13080">MSEISIKRAHENEKDAEEDMEPATKKIKSDDVTEEQEKPEIVEKAEKVKSMKKEEAGSLKSPPNDEMESEFTHVLNELSKQKETIKKLLDDLRADNKKRKTHNIRTIFQRKD</sequence>
<evidence type="ECO:0007829" key="5">
    <source>
        <dbReference type="PeptideAtlas" id="O45316"/>
    </source>
</evidence>
<dbReference type="OrthoDB" id="5876517at2759"/>
<gene>
    <name evidence="2 4" type="ORF">C54E10.6</name>
    <name evidence="2" type="ORF">CELE_C54E10.6</name>
</gene>
<evidence type="ECO:0000256" key="1">
    <source>
        <dbReference type="SAM" id="MobiDB-lite"/>
    </source>
</evidence>
<dbReference type="KEGG" id="cel:CELE_C54E10.6"/>
<dbReference type="EMBL" id="BX284605">
    <property type="protein sequence ID" value="CAB03999.1"/>
    <property type="molecule type" value="Genomic_DNA"/>
</dbReference>
<dbReference type="HOGENOM" id="CLU_2148098_0_0_1"/>
<dbReference type="UCSC" id="C54E10.6">
    <property type="organism name" value="c. elegans"/>
</dbReference>
<dbReference type="AlphaFoldDB" id="O45316"/>
<dbReference type="Bgee" id="WBGene00008310">
    <property type="expression patterns" value="Expressed in pharyngeal muscle cell (C elegans) and 3 other cell types or tissues"/>
</dbReference>
<evidence type="ECO:0000313" key="3">
    <source>
        <dbReference type="Proteomes" id="UP000001940"/>
    </source>
</evidence>
<protein>
    <submittedName>
        <fullName evidence="2">Protein MNN4-like</fullName>
    </submittedName>
</protein>
<dbReference type="PaxDb" id="6239-C54E10.6"/>
<feature type="region of interest" description="Disordered" evidence="1">
    <location>
        <begin position="1"/>
        <end position="69"/>
    </location>
</feature>
<keyword evidence="3" id="KW-1185">Reference proteome</keyword>
<dbReference type="OMA" id="MESEFTH"/>
<dbReference type="FunCoup" id="O45316">
    <property type="interactions" value="1172"/>
</dbReference>
<dbReference type="InParanoid" id="O45316"/>
<evidence type="ECO:0000313" key="4">
    <source>
        <dbReference type="WormBase" id="C54E10.6"/>
    </source>
</evidence>
<dbReference type="CTD" id="180228"/>
<keyword evidence="5" id="KW-1267">Proteomics identification</keyword>
<organism evidence="2 3">
    <name type="scientific">Caenorhabditis elegans</name>
    <dbReference type="NCBI Taxonomy" id="6239"/>
    <lineage>
        <taxon>Eukaryota</taxon>
        <taxon>Metazoa</taxon>
        <taxon>Ecdysozoa</taxon>
        <taxon>Nematoda</taxon>
        <taxon>Chromadorea</taxon>
        <taxon>Rhabditida</taxon>
        <taxon>Rhabditina</taxon>
        <taxon>Rhabditomorpha</taxon>
        <taxon>Rhabditoidea</taxon>
        <taxon>Rhabditidae</taxon>
        <taxon>Peloderinae</taxon>
        <taxon>Caenorhabditis</taxon>
    </lineage>
</organism>
<accession>O45316</accession>
<dbReference type="SMR" id="O45316"/>
<dbReference type="PIR" id="T20224">
    <property type="entry name" value="T20224"/>
</dbReference>
<dbReference type="RefSeq" id="NP_507675.1">
    <property type="nucleotide sequence ID" value="NM_075274.4"/>
</dbReference>